<sequence>MFQTKLKAFSILEIVIVVGLAALIFTSVYIFSIDAEVFADTNRTQANAAAIMQEEMQALLINKQSLWKSIVDNTENGDLHLAYTNETYQINSGKKANGDYEISFTIDRLFRDTDGYVAYGYNHQEDINGRIINFTITWQDVFSQTVESKNVMYLTNWNTPIWTETTTADFNDGTTTDTIVASTGGGAIELDLDDEIEPDWCLPTITATSYNLIRQGNPTAISAIPNKAFMTTGGNASGPGLDSVAISSDNPPIITQLATSSALSKVNDVFVDSEGNYVYVTSDDNGNEVGIFDVSTQNYQLVGYFNASGSTDGIAVWAQGNVGYMTQGQVFRTFDLSSKTGSRSQLGSVTLARTGSDIVVRGNYAYVAITGSSIEMQIIDVSNPSNPQIVGFADVNGQGANAVYVSADGNRAYLGTSHSSSQDEFFIINTSSKNGSRPVIRSYNSNGTTIRDLTVIEEDQRAVLVGQNGEEYQVLDISDENNIIRCGGMQYNQGLLGVEGVIDANGYIWSYVLTNNSSAELMVILGGEFGGGGGGGQGSQYVSYGEYVSSVFDTGSSSTYYYSLNWSETLNENTDIVFQVRSGTSSNLSSVAFVGPDGTSSTFFTNYNGEYLPQIIQNKRYVQYKAILTSDRIFTPILESVRINYEP</sequence>
<dbReference type="Gene3D" id="2.130.10.10">
    <property type="entry name" value="YVTN repeat-like/Quinoprotein amine dehydrogenase"/>
    <property type="match status" value="1"/>
</dbReference>
<dbReference type="SUPFAM" id="SSF51004">
    <property type="entry name" value="C-terminal (heme d1) domain of cytochrome cd1-nitrite reductase"/>
    <property type="match status" value="1"/>
</dbReference>
<dbReference type="Proteomes" id="UP000781173">
    <property type="component" value="Unassembled WGS sequence"/>
</dbReference>
<dbReference type="EMBL" id="JACFOF010000005">
    <property type="protein sequence ID" value="MBW7953687.1"/>
    <property type="molecule type" value="Genomic_DNA"/>
</dbReference>
<feature type="transmembrane region" description="Helical" evidence="1">
    <location>
        <begin position="12"/>
        <end position="31"/>
    </location>
</feature>
<organism evidence="2 3">
    <name type="scientific">Candidatus Dojkabacteria bacterium</name>
    <dbReference type="NCBI Taxonomy" id="2099670"/>
    <lineage>
        <taxon>Bacteria</taxon>
        <taxon>Candidatus Dojkabacteria</taxon>
    </lineage>
</organism>
<reference evidence="2" key="1">
    <citation type="journal article" date="2022" name="ISME J.">
        <title>A general approach to explore prokaryotic protein glycosylation reveals the unique surface layer modulation of an anammox bacterium.</title>
        <authorList>
            <person name="Pabst M."/>
            <person name="Grouzdev D.S."/>
            <person name="Lawson C.E."/>
            <person name="Kleikamp H.B.C."/>
            <person name="de Ram C."/>
            <person name="Louwen R."/>
            <person name="Lin Y.M."/>
            <person name="Lucker S."/>
            <person name="van Loosdrecht M.C.M."/>
            <person name="Laureni M."/>
        </authorList>
    </citation>
    <scope>NUCLEOTIDE SEQUENCE</scope>
    <source>
        <strain evidence="2">BROCD043</strain>
    </source>
</reference>
<dbReference type="Pfam" id="PF08309">
    <property type="entry name" value="LVIVD"/>
    <property type="match status" value="1"/>
</dbReference>
<evidence type="ECO:0000256" key="1">
    <source>
        <dbReference type="SAM" id="Phobius"/>
    </source>
</evidence>
<keyword evidence="1" id="KW-0812">Transmembrane</keyword>
<evidence type="ECO:0000313" key="2">
    <source>
        <dbReference type="EMBL" id="MBW7953687.1"/>
    </source>
</evidence>
<dbReference type="InterPro" id="IPR015943">
    <property type="entry name" value="WD40/YVTN_repeat-like_dom_sf"/>
</dbReference>
<dbReference type="InterPro" id="IPR013211">
    <property type="entry name" value="LVIVD"/>
</dbReference>
<keyword evidence="1" id="KW-0472">Membrane</keyword>
<keyword evidence="1" id="KW-1133">Transmembrane helix</keyword>
<proteinExistence type="predicted"/>
<dbReference type="AlphaFoldDB" id="A0A952DVJ7"/>
<accession>A0A952DVJ7</accession>
<dbReference type="InterPro" id="IPR011048">
    <property type="entry name" value="Haem_d1_sf"/>
</dbReference>
<name>A0A952DVJ7_9BACT</name>
<gene>
    <name evidence="2" type="ORF">H3C67_02780</name>
</gene>
<protein>
    <recommendedName>
        <fullName evidence="4">LVIVD repeat protein</fullName>
    </recommendedName>
</protein>
<comment type="caution">
    <text evidence="2">The sequence shown here is derived from an EMBL/GenBank/DDBJ whole genome shotgun (WGS) entry which is preliminary data.</text>
</comment>
<evidence type="ECO:0008006" key="4">
    <source>
        <dbReference type="Google" id="ProtNLM"/>
    </source>
</evidence>
<evidence type="ECO:0000313" key="3">
    <source>
        <dbReference type="Proteomes" id="UP000781173"/>
    </source>
</evidence>